<accession>A0ABN1EUY1</accession>
<proteinExistence type="predicted"/>
<sequence length="50" mass="5538">MLTTPTPDRTHRPHTTTAEPDLETRMAVTEAAMTVRMVDQAAHIAHARSL</sequence>
<dbReference type="Proteomes" id="UP001501576">
    <property type="component" value="Unassembled WGS sequence"/>
</dbReference>
<dbReference type="RefSeq" id="WP_346161796.1">
    <property type="nucleotide sequence ID" value="NZ_BAAABZ010000099.1"/>
</dbReference>
<keyword evidence="3" id="KW-1185">Reference proteome</keyword>
<evidence type="ECO:0000313" key="2">
    <source>
        <dbReference type="EMBL" id="GAA0575183.1"/>
    </source>
</evidence>
<feature type="region of interest" description="Disordered" evidence="1">
    <location>
        <begin position="1"/>
        <end position="23"/>
    </location>
</feature>
<dbReference type="EMBL" id="BAAABZ010000099">
    <property type="protein sequence ID" value="GAA0575183.1"/>
    <property type="molecule type" value="Genomic_DNA"/>
</dbReference>
<evidence type="ECO:0000256" key="1">
    <source>
        <dbReference type="SAM" id="MobiDB-lite"/>
    </source>
</evidence>
<reference evidence="2 3" key="1">
    <citation type="journal article" date="2019" name="Int. J. Syst. Evol. Microbiol.">
        <title>The Global Catalogue of Microorganisms (GCM) 10K type strain sequencing project: providing services to taxonomists for standard genome sequencing and annotation.</title>
        <authorList>
            <consortium name="The Broad Institute Genomics Platform"/>
            <consortium name="The Broad Institute Genome Sequencing Center for Infectious Disease"/>
            <person name="Wu L."/>
            <person name="Ma J."/>
        </authorList>
    </citation>
    <scope>NUCLEOTIDE SEQUENCE [LARGE SCALE GENOMIC DNA]</scope>
    <source>
        <strain evidence="2 3">JCM 5052</strain>
    </source>
</reference>
<organism evidence="2 3">
    <name type="scientific">Streptomyces mordarskii</name>
    <dbReference type="NCBI Taxonomy" id="1226758"/>
    <lineage>
        <taxon>Bacteria</taxon>
        <taxon>Bacillati</taxon>
        <taxon>Actinomycetota</taxon>
        <taxon>Actinomycetes</taxon>
        <taxon>Kitasatosporales</taxon>
        <taxon>Streptomycetaceae</taxon>
        <taxon>Streptomyces</taxon>
    </lineage>
</organism>
<protein>
    <submittedName>
        <fullName evidence="2">Uncharacterized protein</fullName>
    </submittedName>
</protein>
<gene>
    <name evidence="2" type="ORF">GCM10010390_92770</name>
</gene>
<evidence type="ECO:0000313" key="3">
    <source>
        <dbReference type="Proteomes" id="UP001501576"/>
    </source>
</evidence>
<comment type="caution">
    <text evidence="2">The sequence shown here is derived from an EMBL/GenBank/DDBJ whole genome shotgun (WGS) entry which is preliminary data.</text>
</comment>
<name>A0ABN1EUY1_9ACTN</name>